<keyword evidence="2" id="KW-1185">Reference proteome</keyword>
<dbReference type="Proteomes" id="UP000254794">
    <property type="component" value="Unassembled WGS sequence"/>
</dbReference>
<evidence type="ECO:0000313" key="1">
    <source>
        <dbReference type="EMBL" id="STX50962.1"/>
    </source>
</evidence>
<gene>
    <name evidence="1" type="ORF">NCTC13316_01051</name>
</gene>
<proteinExistence type="predicted"/>
<dbReference type="EMBL" id="UGOD01000001">
    <property type="protein sequence ID" value="STX50962.1"/>
    <property type="molecule type" value="Genomic_DNA"/>
</dbReference>
<sequence>MNFLDEIEFAVGNEYLSDCEHIDSKLLSSITKEQLTNLLVQPHSNTICDITD</sequence>
<organism evidence="1 2">
    <name type="scientific">Legionella busanensis</name>
    <dbReference type="NCBI Taxonomy" id="190655"/>
    <lineage>
        <taxon>Bacteria</taxon>
        <taxon>Pseudomonadati</taxon>
        <taxon>Pseudomonadota</taxon>
        <taxon>Gammaproteobacteria</taxon>
        <taxon>Legionellales</taxon>
        <taxon>Legionellaceae</taxon>
        <taxon>Legionella</taxon>
    </lineage>
</organism>
<name>A0A378JS29_9GAMM</name>
<evidence type="ECO:0000313" key="2">
    <source>
        <dbReference type="Proteomes" id="UP000254794"/>
    </source>
</evidence>
<protein>
    <submittedName>
        <fullName evidence="1">Uncharacterized protein</fullName>
    </submittedName>
</protein>
<dbReference type="RefSeq" id="WP_160116156.1">
    <property type="nucleotide sequence ID" value="NZ_CAAAHP010000001.1"/>
</dbReference>
<dbReference type="AlphaFoldDB" id="A0A378JS29"/>
<reference evidence="1 2" key="1">
    <citation type="submission" date="2018-06" db="EMBL/GenBank/DDBJ databases">
        <authorList>
            <consortium name="Pathogen Informatics"/>
            <person name="Doyle S."/>
        </authorList>
    </citation>
    <scope>NUCLEOTIDE SEQUENCE [LARGE SCALE GENOMIC DNA]</scope>
    <source>
        <strain evidence="1 2">NCTC13316</strain>
    </source>
</reference>
<accession>A0A378JS29</accession>